<dbReference type="InterPro" id="IPR032466">
    <property type="entry name" value="Metal_Hydrolase"/>
</dbReference>
<dbReference type="eggNOG" id="COG0402">
    <property type="taxonomic scope" value="Bacteria"/>
</dbReference>
<evidence type="ECO:0000256" key="1">
    <source>
        <dbReference type="ARBA" id="ARBA00022801"/>
    </source>
</evidence>
<proteinExistence type="predicted"/>
<dbReference type="InterPro" id="IPR006680">
    <property type="entry name" value="Amidohydro-rel"/>
</dbReference>
<dbReference type="SUPFAM" id="SSF51556">
    <property type="entry name" value="Metallo-dependent hydrolases"/>
    <property type="match status" value="1"/>
</dbReference>
<dbReference type="Proteomes" id="UP000006008">
    <property type="component" value="Unassembled WGS sequence"/>
</dbReference>
<dbReference type="GO" id="GO:0016787">
    <property type="term" value="F:hydrolase activity"/>
    <property type="evidence" value="ECO:0007669"/>
    <property type="project" value="UniProtKB-KW"/>
</dbReference>
<gene>
    <name evidence="3" type="ORF">HMPREF9450_00824</name>
</gene>
<dbReference type="InterPro" id="IPR050287">
    <property type="entry name" value="MTA/SAH_deaminase"/>
</dbReference>
<organism evidence="3 4">
    <name type="scientific">Alistipes indistinctus YIT 12060</name>
    <dbReference type="NCBI Taxonomy" id="742725"/>
    <lineage>
        <taxon>Bacteria</taxon>
        <taxon>Pseudomonadati</taxon>
        <taxon>Bacteroidota</taxon>
        <taxon>Bacteroidia</taxon>
        <taxon>Bacteroidales</taxon>
        <taxon>Rikenellaceae</taxon>
        <taxon>Alistipes</taxon>
    </lineage>
</organism>
<evidence type="ECO:0000313" key="4">
    <source>
        <dbReference type="Proteomes" id="UP000006008"/>
    </source>
</evidence>
<dbReference type="Gene3D" id="3.20.20.140">
    <property type="entry name" value="Metal-dependent hydrolases"/>
    <property type="match status" value="1"/>
</dbReference>
<dbReference type="PANTHER" id="PTHR43794:SF11">
    <property type="entry name" value="AMIDOHYDROLASE-RELATED DOMAIN-CONTAINING PROTEIN"/>
    <property type="match status" value="1"/>
</dbReference>
<dbReference type="Pfam" id="PF01979">
    <property type="entry name" value="Amidohydro_1"/>
    <property type="match status" value="1"/>
</dbReference>
<dbReference type="PATRIC" id="fig|742725.3.peg.878"/>
<accession>G5H6Y1</accession>
<evidence type="ECO:0000313" key="3">
    <source>
        <dbReference type="EMBL" id="EHB92620.1"/>
    </source>
</evidence>
<dbReference type="HOGENOM" id="CLU_012358_10_0_10"/>
<keyword evidence="4" id="KW-1185">Reference proteome</keyword>
<protein>
    <recommendedName>
        <fullName evidence="2">Amidohydrolase-related domain-containing protein</fullName>
    </recommendedName>
</protein>
<dbReference type="EMBL" id="ADLD01000009">
    <property type="protein sequence ID" value="EHB92620.1"/>
    <property type="molecule type" value="Genomic_DNA"/>
</dbReference>
<dbReference type="STRING" id="742725.HMPREF9450_00824"/>
<comment type="caution">
    <text evidence="3">The sequence shown here is derived from an EMBL/GenBank/DDBJ whole genome shotgun (WGS) entry which is preliminary data.</text>
</comment>
<dbReference type="AlphaFoldDB" id="G5H6Y1"/>
<name>G5H6Y1_9BACT</name>
<evidence type="ECO:0000259" key="2">
    <source>
        <dbReference type="Pfam" id="PF01979"/>
    </source>
</evidence>
<reference evidence="3 4" key="1">
    <citation type="submission" date="2011-08" db="EMBL/GenBank/DDBJ databases">
        <title>The Genome Sequence of Alistipes indistinctus YIT 12060.</title>
        <authorList>
            <consortium name="The Broad Institute Genome Sequencing Platform"/>
            <person name="Earl A."/>
            <person name="Ward D."/>
            <person name="Feldgarden M."/>
            <person name="Gevers D."/>
            <person name="Morotomi M."/>
            <person name="Young S.K."/>
            <person name="Zeng Q."/>
            <person name="Gargeya S."/>
            <person name="Fitzgerald M."/>
            <person name="Haas B."/>
            <person name="Abouelleil A."/>
            <person name="Alvarado L."/>
            <person name="Arachchi H.M."/>
            <person name="Berlin A."/>
            <person name="Brown A."/>
            <person name="Chapman S.B."/>
            <person name="Chen Z."/>
            <person name="Dunbar C."/>
            <person name="Freedman E."/>
            <person name="Gearin G."/>
            <person name="Gellesch M."/>
            <person name="Goldberg J."/>
            <person name="Griggs A."/>
            <person name="Gujja S."/>
            <person name="Heiman D."/>
            <person name="Howarth C."/>
            <person name="Larson L."/>
            <person name="Lui A."/>
            <person name="MacDonald P.J.P."/>
            <person name="Montmayeur A."/>
            <person name="Murphy C."/>
            <person name="Neiman D."/>
            <person name="Pearson M."/>
            <person name="Priest M."/>
            <person name="Roberts A."/>
            <person name="Saif S."/>
            <person name="Shea T."/>
            <person name="Shenoy N."/>
            <person name="Sisk P."/>
            <person name="Stolte C."/>
            <person name="Sykes S."/>
            <person name="Wortman J."/>
            <person name="Nusbaum C."/>
            <person name="Birren B."/>
        </authorList>
    </citation>
    <scope>NUCLEOTIDE SEQUENCE [LARGE SCALE GENOMIC DNA]</scope>
    <source>
        <strain evidence="3 4">YIT 12060</strain>
    </source>
</reference>
<keyword evidence="1" id="KW-0378">Hydrolase</keyword>
<dbReference type="PANTHER" id="PTHR43794">
    <property type="entry name" value="AMINOHYDROLASE SSNA-RELATED"/>
    <property type="match status" value="1"/>
</dbReference>
<sequence>MEFFSGVLIPGFVNAHCHSELSYLRGKIERRRGFAGFADSIARVRHEATPEERLASAAYWNAKMYQEGITAVGDICNGASTFPLKQKSPVYYHNFIEYFGLQTTDFSRTDAVAAEAAQLGLPHSATPHSTYSLQDKPFREIAHRDNPLSIHFMESPGEQELFEGRGRLHARNLESGIGIDFTGYGSPASRIVASVPPDKNILLIHNTFVDEEVIDRIESHFEPGRVTWVLCPRSNDFIEGAHPPATLLHRKGVRIAIGTDSLASNETLSMPGEMKLLPEISLHDRIRWATLTGAEALGIDSWAGSFTPGKRPGAILLTGIDLGSMTLRTDAASRRIV</sequence>
<feature type="domain" description="Amidohydrolase-related" evidence="2">
    <location>
        <begin position="7"/>
        <end position="317"/>
    </location>
</feature>